<dbReference type="Proteomes" id="UP000034232">
    <property type="component" value="Unassembled WGS sequence"/>
</dbReference>
<evidence type="ECO:0000256" key="5">
    <source>
        <dbReference type="HAMAP-Rule" id="MF_00010"/>
    </source>
</evidence>
<accession>A0A0F8QMT8</accession>
<dbReference type="EMBL" id="JJQG01000118">
    <property type="protein sequence ID" value="KKH36456.1"/>
    <property type="molecule type" value="Genomic_DNA"/>
</dbReference>
<dbReference type="RefSeq" id="WP_048037618.1">
    <property type="nucleotide sequence ID" value="NZ_JBLVWA010000190.1"/>
</dbReference>
<evidence type="ECO:0000313" key="41">
    <source>
        <dbReference type="Proteomes" id="UP000034468"/>
    </source>
</evidence>
<dbReference type="Proteomes" id="UP000034253">
    <property type="component" value="Unassembled WGS sequence"/>
</dbReference>
<dbReference type="EMBL" id="JJQJ01000012">
    <property type="protein sequence ID" value="KKH53379.1"/>
    <property type="molecule type" value="Genomic_DNA"/>
</dbReference>
<dbReference type="EMBL" id="JJQM01000152">
    <property type="protein sequence ID" value="KKH52022.1"/>
    <property type="molecule type" value="Genomic_DNA"/>
</dbReference>
<dbReference type="Proteomes" id="UP000034040">
    <property type="component" value="Unassembled WGS sequence"/>
</dbReference>
<dbReference type="Proteomes" id="UP000034842">
    <property type="component" value="Unassembled WGS sequence"/>
</dbReference>
<name>A0A0F8QMT8_METMZ</name>
<dbReference type="EMBL" id="JJRB01000141">
    <property type="protein sequence ID" value="KKI00525.1"/>
    <property type="molecule type" value="Genomic_DNA"/>
</dbReference>
<dbReference type="Proteomes" id="UP000034657">
    <property type="component" value="Unassembled WGS sequence"/>
</dbReference>
<organism evidence="22 35">
    <name type="scientific">Methanosarcina mazei</name>
    <name type="common">Methanosarcina frisia</name>
    <dbReference type="NCBI Taxonomy" id="2209"/>
    <lineage>
        <taxon>Archaea</taxon>
        <taxon>Methanobacteriati</taxon>
        <taxon>Methanobacteriota</taxon>
        <taxon>Stenosarchaea group</taxon>
        <taxon>Methanomicrobia</taxon>
        <taxon>Methanosarcinales</taxon>
        <taxon>Methanosarcinaceae</taxon>
        <taxon>Methanosarcina</taxon>
    </lineage>
</organism>
<feature type="transmembrane region" description="Helical" evidence="5">
    <location>
        <begin position="104"/>
        <end position="120"/>
    </location>
</feature>
<evidence type="ECO:0000313" key="38">
    <source>
        <dbReference type="Proteomes" id="UP000034232"/>
    </source>
</evidence>
<evidence type="ECO:0000313" key="9">
    <source>
        <dbReference type="EMBL" id="KKG64294.1"/>
    </source>
</evidence>
<evidence type="ECO:0000313" key="46">
    <source>
        <dbReference type="Proteomes" id="UP000034692"/>
    </source>
</evidence>
<evidence type="ECO:0000313" key="25">
    <source>
        <dbReference type="EMBL" id="KKH84226.1"/>
    </source>
</evidence>
<dbReference type="Proteomes" id="UP000034021">
    <property type="component" value="Unassembled WGS sequence"/>
</dbReference>
<evidence type="ECO:0000313" key="22">
    <source>
        <dbReference type="EMBL" id="KKH76283.1"/>
    </source>
</evidence>
<dbReference type="EMBL" id="JJQS01000051">
    <property type="protein sequence ID" value="KKH76283.1"/>
    <property type="molecule type" value="Genomic_DNA"/>
</dbReference>
<dbReference type="Proteomes" id="UP000034468">
    <property type="component" value="Unassembled WGS sequence"/>
</dbReference>
<dbReference type="Proteomes" id="UP000033885">
    <property type="component" value="Unassembled WGS sequence"/>
</dbReference>
<dbReference type="EMBL" id="JJQZ01000049">
    <property type="protein sequence ID" value="KKH97717.1"/>
    <property type="molecule type" value="Genomic_DNA"/>
</dbReference>
<evidence type="ECO:0000313" key="34">
    <source>
        <dbReference type="Proteomes" id="UP000034021"/>
    </source>
</evidence>
<evidence type="ECO:0000313" key="26">
    <source>
        <dbReference type="EMBL" id="KKH97717.1"/>
    </source>
</evidence>
<evidence type="ECO:0000313" key="50">
    <source>
        <dbReference type="Proteomes" id="UP000034872"/>
    </source>
</evidence>
<evidence type="ECO:0000313" key="24">
    <source>
        <dbReference type="EMBL" id="KKH83650.1"/>
    </source>
</evidence>
<dbReference type="EMBL" id="JJPU01000140">
    <property type="protein sequence ID" value="KKG95149.1"/>
    <property type="molecule type" value="Genomic_DNA"/>
</dbReference>
<keyword evidence="3 5" id="KW-1133">Transmembrane helix</keyword>
<dbReference type="Pfam" id="PF02694">
    <property type="entry name" value="UPF0060"/>
    <property type="match status" value="1"/>
</dbReference>
<dbReference type="PATRIC" id="fig|2209.42.peg.2008"/>
<evidence type="ECO:0000313" key="36">
    <source>
        <dbReference type="Proteomes" id="UP000034142"/>
    </source>
</evidence>
<evidence type="ECO:0000313" key="17">
    <source>
        <dbReference type="EMBL" id="KKH52022.1"/>
    </source>
</evidence>
<dbReference type="EMBL" id="JJQX01000003">
    <property type="protein sequence ID" value="KKI00255.1"/>
    <property type="molecule type" value="Genomic_DNA"/>
</dbReference>
<evidence type="ECO:0000313" key="32">
    <source>
        <dbReference type="Proteomes" id="UP000033864"/>
    </source>
</evidence>
<dbReference type="EMBL" id="JJQW01000136">
    <property type="protein sequence ID" value="KKH84226.1"/>
    <property type="molecule type" value="Genomic_DNA"/>
</dbReference>
<dbReference type="EMBL" id="JJPP01000140">
    <property type="protein sequence ID" value="KKG76981.1"/>
    <property type="molecule type" value="Genomic_DNA"/>
</dbReference>
<evidence type="ECO:0000256" key="1">
    <source>
        <dbReference type="ARBA" id="ARBA00022475"/>
    </source>
</evidence>
<evidence type="ECO:0000313" key="8">
    <source>
        <dbReference type="EMBL" id="KKG61816.1"/>
    </source>
</evidence>
<proteinExistence type="inferred from homology"/>
<dbReference type="HAMAP" id="MF_00010">
    <property type="entry name" value="UPF0060"/>
    <property type="match status" value="1"/>
</dbReference>
<evidence type="ECO:0000313" key="43">
    <source>
        <dbReference type="Proteomes" id="UP000034566"/>
    </source>
</evidence>
<evidence type="ECO:0000313" key="14">
    <source>
        <dbReference type="EMBL" id="KKH04286.1"/>
    </source>
</evidence>
<dbReference type="Proteomes" id="UP000034188">
    <property type="component" value="Unassembled WGS sequence"/>
</dbReference>
<dbReference type="EMBL" id="JJQH01000062">
    <property type="protein sequence ID" value="KKH42296.1"/>
    <property type="molecule type" value="Genomic_DNA"/>
</dbReference>
<dbReference type="GO" id="GO:0005886">
    <property type="term" value="C:plasma membrane"/>
    <property type="evidence" value="ECO:0007669"/>
    <property type="project" value="UniProtKB-SubCell"/>
</dbReference>
<keyword evidence="1 5" id="KW-1003">Cell membrane</keyword>
<evidence type="ECO:0000313" key="18">
    <source>
        <dbReference type="EMBL" id="KKH53379.1"/>
    </source>
</evidence>
<evidence type="ECO:0000313" key="11">
    <source>
        <dbReference type="EMBL" id="KKG94214.1"/>
    </source>
</evidence>
<feature type="transmembrane region" description="Helical" evidence="5">
    <location>
        <begin position="47"/>
        <end position="63"/>
    </location>
</feature>
<dbReference type="Proteomes" id="UP000033835">
    <property type="component" value="Unassembled WGS sequence"/>
</dbReference>
<dbReference type="Proteomes" id="UP000034692">
    <property type="component" value="Unassembled WGS sequence"/>
</dbReference>
<dbReference type="Proteomes" id="UP000033864">
    <property type="component" value="Unassembled WGS sequence"/>
</dbReference>
<evidence type="ECO:0000313" key="20">
    <source>
        <dbReference type="EMBL" id="KKH69549.1"/>
    </source>
</evidence>
<evidence type="ECO:0000313" key="33">
    <source>
        <dbReference type="Proteomes" id="UP000033885"/>
    </source>
</evidence>
<evidence type="ECO:0000313" key="30">
    <source>
        <dbReference type="Proteomes" id="UP000033814"/>
    </source>
</evidence>
<evidence type="ECO:0000313" key="48">
    <source>
        <dbReference type="Proteomes" id="UP000034817"/>
    </source>
</evidence>
<keyword evidence="4 5" id="KW-0472">Membrane</keyword>
<evidence type="ECO:0000313" key="40">
    <source>
        <dbReference type="Proteomes" id="UP000034279"/>
    </source>
</evidence>
<dbReference type="EMBL" id="JJPK01000059">
    <property type="protein sequence ID" value="KKG61816.1"/>
    <property type="molecule type" value="Genomic_DNA"/>
</dbReference>
<dbReference type="EMBL" id="JJRA01000035">
    <property type="protein sequence ID" value="KKI05396.1"/>
    <property type="molecule type" value="Genomic_DNA"/>
</dbReference>
<evidence type="ECO:0000313" key="42">
    <source>
        <dbReference type="Proteomes" id="UP000034547"/>
    </source>
</evidence>
<comment type="subcellular location">
    <subcellularLocation>
        <location evidence="5">Cell membrane</location>
        <topology evidence="5">Multi-pass membrane protein</topology>
    </subcellularLocation>
</comment>
<dbReference type="InterPro" id="IPR037185">
    <property type="entry name" value="EmrE-like"/>
</dbReference>
<evidence type="ECO:0000313" key="23">
    <source>
        <dbReference type="EMBL" id="KKH82648.1"/>
    </source>
</evidence>
<dbReference type="PANTHER" id="PTHR36116">
    <property type="entry name" value="UPF0060 MEMBRANE PROTEIN YNFA"/>
    <property type="match status" value="1"/>
</dbReference>
<dbReference type="Proteomes" id="UP000034758">
    <property type="component" value="Unassembled WGS sequence"/>
</dbReference>
<evidence type="ECO:0000313" key="10">
    <source>
        <dbReference type="EMBL" id="KKG76981.1"/>
    </source>
</evidence>
<evidence type="ECO:0000313" key="29">
    <source>
        <dbReference type="EMBL" id="KKI05396.1"/>
    </source>
</evidence>
<feature type="transmembrane region" description="Helical" evidence="5">
    <location>
        <begin position="16"/>
        <end position="41"/>
    </location>
</feature>
<dbReference type="EMBL" id="JJQR01000134">
    <property type="protein sequence ID" value="KKH72408.1"/>
    <property type="molecule type" value="Genomic_DNA"/>
</dbReference>
<dbReference type="Proteomes" id="UP000034872">
    <property type="component" value="Unassembled WGS sequence"/>
</dbReference>
<protein>
    <submittedName>
        <fullName evidence="22">Uncharacterized protein</fullName>
    </submittedName>
</protein>
<dbReference type="NCBIfam" id="NF002586">
    <property type="entry name" value="PRK02237.1"/>
    <property type="match status" value="1"/>
</dbReference>
<evidence type="ECO:0000313" key="27">
    <source>
        <dbReference type="EMBL" id="KKI00255.1"/>
    </source>
</evidence>
<dbReference type="EMBL" id="JJQP01000053">
    <property type="protein sequence ID" value="KKH69549.1"/>
    <property type="molecule type" value="Genomic_DNA"/>
</dbReference>
<evidence type="ECO:0000313" key="44">
    <source>
        <dbReference type="Proteomes" id="UP000034657"/>
    </source>
</evidence>
<dbReference type="EMBL" id="JJQV01000064">
    <property type="protein sequence ID" value="KKH83650.1"/>
    <property type="molecule type" value="Genomic_DNA"/>
</dbReference>
<dbReference type="EMBL" id="JJPV01000001">
    <property type="protein sequence ID" value="KKH04286.1"/>
    <property type="molecule type" value="Genomic_DNA"/>
</dbReference>
<dbReference type="Proteomes" id="UP000034142">
    <property type="component" value="Unassembled WGS sequence"/>
</dbReference>
<dbReference type="EMBL" id="JJPW01000128">
    <property type="protein sequence ID" value="KKG96464.1"/>
    <property type="molecule type" value="Genomic_DNA"/>
</dbReference>
<dbReference type="Proteomes" id="UP000034925">
    <property type="component" value="Unassembled WGS sequence"/>
</dbReference>
<evidence type="ECO:0000313" key="52">
    <source>
        <dbReference type="Proteomes" id="UP000034937"/>
    </source>
</evidence>
<reference evidence="30 31" key="1">
    <citation type="journal article" date="2015" name="ISME J.">
        <title>Genomic and phenotypic differentiation among Methanosarcina mazei populations from Columbia River sediment.</title>
        <authorList>
            <person name="Youngblut N.D."/>
            <person name="Wirth J.S."/>
            <person name="Henriksen J.R."/>
            <person name="Smith M."/>
            <person name="Simon H."/>
            <person name="Metcalf W.W."/>
            <person name="Whitaker R.J."/>
        </authorList>
    </citation>
    <scope>NUCLEOTIDE SEQUENCE [LARGE SCALE GENOMIC DNA]</scope>
    <source>
        <strain evidence="15 47">1.H.A.1A.1</strain>
        <strain evidence="16 34">1.H.A.1A.3</strain>
        <strain evidence="18 32">1.H.A.1A.6</strain>
        <strain evidence="17 38">1.H.A.2.3</strain>
        <strain evidence="19 46">1.H.A.2.7</strain>
        <strain evidence="20">1.H.A.2.8</strain>
        <strain evidence="21 51">1.H.M.1A.1</strain>
        <strain evidence="22 35">1.H.M.1A.2</strain>
        <strain evidence="23 49">1.H.M.1A.3</strain>
        <strain evidence="24 30">1.H.M.2.2</strain>
        <strain evidence="25 52">1.H.M.2.3</strain>
        <strain evidence="27 45">1.H.M.2.4</strain>
        <strain evidence="26 50">1.H.T.2.1</strain>
        <strain evidence="29 33">1.H.T.2.3</strain>
        <strain evidence="28 42">1.H.T.2.5</strain>
        <strain evidence="6 36">2.F.A.2.3</strain>
        <strain evidence="7 37">3.F.T.1A.1</strain>
        <strain evidence="9 40">3.F.T.1A.2</strain>
        <strain evidence="8 43">3.F.T.1A.4</strain>
        <strain evidence="10 48">3.H.A.2.4</strain>
        <strain evidence="11 44">3.H.M.1A.1</strain>
        <strain evidence="12 41">3.H.M.1B.1</strain>
        <strain evidence="14 31">3.H.M.1B.2</strain>
        <strain evidence="13 39">3.H.M.1B.5</strain>
    </source>
</reference>
<dbReference type="Proteomes" id="UP000034817">
    <property type="component" value="Unassembled WGS sequence"/>
</dbReference>
<dbReference type="Proteomes" id="UP000033814">
    <property type="component" value="Unassembled WGS sequence"/>
</dbReference>
<dbReference type="EMBL" id="JJQT01000021">
    <property type="protein sequence ID" value="KKH82648.1"/>
    <property type="molecule type" value="Genomic_DNA"/>
</dbReference>
<evidence type="ECO:0000313" key="37">
    <source>
        <dbReference type="Proteomes" id="UP000034188"/>
    </source>
</evidence>
<keyword evidence="2 5" id="KW-0812">Transmembrane</keyword>
<dbReference type="EMBL" id="JJOR01000048">
    <property type="protein sequence ID" value="KKG06692.1"/>
    <property type="molecule type" value="Genomic_DNA"/>
</dbReference>
<evidence type="ECO:0000313" key="35">
    <source>
        <dbReference type="Proteomes" id="UP000034040"/>
    </source>
</evidence>
<evidence type="ECO:0000313" key="39">
    <source>
        <dbReference type="Proteomes" id="UP000034253"/>
    </source>
</evidence>
<feature type="transmembrane region" description="Helical" evidence="5">
    <location>
        <begin position="75"/>
        <end position="92"/>
    </location>
</feature>
<comment type="similarity">
    <text evidence="5">Belongs to the UPF0060 family.</text>
</comment>
<evidence type="ECO:0000313" key="15">
    <source>
        <dbReference type="EMBL" id="KKH36456.1"/>
    </source>
</evidence>
<evidence type="ECO:0000313" key="49">
    <source>
        <dbReference type="Proteomes" id="UP000034842"/>
    </source>
</evidence>
<evidence type="ECO:0000313" key="45">
    <source>
        <dbReference type="Proteomes" id="UP000034668"/>
    </source>
</evidence>
<dbReference type="Proteomes" id="UP000034566">
    <property type="component" value="Unassembled WGS sequence"/>
</dbReference>
<evidence type="ECO:0000313" key="21">
    <source>
        <dbReference type="EMBL" id="KKH72408.1"/>
    </source>
</evidence>
<dbReference type="Proteomes" id="UP000034279">
    <property type="component" value="Unassembled WGS sequence"/>
</dbReference>
<gene>
    <name evidence="6" type="ORF">DU31_09735</name>
    <name evidence="7" type="ORF">DU33_09020</name>
    <name evidence="8" type="ORF">DU45_08505</name>
    <name evidence="16" type="ORF">DU50_10475</name>
    <name evidence="15" type="ORF">DU54_09665</name>
    <name evidence="10" type="ORF">DU55_09355</name>
    <name evidence="13" type="ORF">DU56_09045</name>
    <name evidence="9" type="ORF">DU64_06215</name>
    <name evidence="12" type="ORF">DU66_00910</name>
    <name evidence="14" type="ORF">DU68_08525</name>
    <name evidence="11" type="ORF">DU69_07310</name>
    <name evidence="20" type="ORF">DU73_03945</name>
    <name evidence="19" type="ORF">DU75_10550</name>
    <name evidence="17" type="ORF">DU76_09535</name>
    <name evidence="22" type="ORF">DU77_11990</name>
    <name evidence="23" type="ORF">DU78_11775</name>
    <name evidence="27" type="ORF">DU79_11190</name>
    <name evidence="29" type="ORF">DU81_12085</name>
    <name evidence="24" type="ORF">DU82_11130</name>
    <name evidence="28" type="ORF">DU83_12455</name>
    <name evidence="26" type="ORF">DU84_12185</name>
    <name evidence="18" type="ORF">DU85_09945</name>
    <name evidence="21" type="ORF">DU86_10780</name>
    <name evidence="25" type="ORF">DU88_10945</name>
</gene>
<evidence type="ECO:0000313" key="47">
    <source>
        <dbReference type="Proteomes" id="UP000034758"/>
    </source>
</evidence>
<evidence type="ECO:0000313" key="13">
    <source>
        <dbReference type="EMBL" id="KKG96464.1"/>
    </source>
</evidence>
<evidence type="ECO:0000313" key="16">
    <source>
        <dbReference type="EMBL" id="KKH42296.1"/>
    </source>
</evidence>
<dbReference type="EMBL" id="JJQO01000297">
    <property type="protein sequence ID" value="KKH60397.1"/>
    <property type="molecule type" value="Genomic_DNA"/>
</dbReference>
<evidence type="ECO:0000313" key="6">
    <source>
        <dbReference type="EMBL" id="KKG06692.1"/>
    </source>
</evidence>
<dbReference type="SUPFAM" id="SSF103481">
    <property type="entry name" value="Multidrug resistance efflux transporter EmrE"/>
    <property type="match status" value="1"/>
</dbReference>
<dbReference type="PANTHER" id="PTHR36116:SF1">
    <property type="entry name" value="UPF0060 MEMBRANE PROTEIN YNFA"/>
    <property type="match status" value="1"/>
</dbReference>
<evidence type="ECO:0000256" key="3">
    <source>
        <dbReference type="ARBA" id="ARBA00022989"/>
    </source>
</evidence>
<dbReference type="InterPro" id="IPR003844">
    <property type="entry name" value="UPF0060"/>
</dbReference>
<dbReference type="Proteomes" id="UP000034668">
    <property type="component" value="Unassembled WGS sequence"/>
</dbReference>
<evidence type="ECO:0000313" key="28">
    <source>
        <dbReference type="EMBL" id="KKI00525.1"/>
    </source>
</evidence>
<dbReference type="Proteomes" id="UP000034547">
    <property type="component" value="Unassembled WGS sequence"/>
</dbReference>
<comment type="caution">
    <text evidence="22">The sequence shown here is derived from an EMBL/GenBank/DDBJ whole genome shotgun (WGS) entry which is preliminary data.</text>
</comment>
<evidence type="ECO:0000313" key="12">
    <source>
        <dbReference type="EMBL" id="KKG95149.1"/>
    </source>
</evidence>
<evidence type="ECO:0000256" key="2">
    <source>
        <dbReference type="ARBA" id="ARBA00022692"/>
    </source>
</evidence>
<dbReference type="Proteomes" id="UP000034937">
    <property type="component" value="Unassembled WGS sequence"/>
</dbReference>
<evidence type="ECO:0000313" key="7">
    <source>
        <dbReference type="EMBL" id="KKG55102.1"/>
    </source>
</evidence>
<evidence type="ECO:0000313" key="51">
    <source>
        <dbReference type="Proteomes" id="UP000034925"/>
    </source>
</evidence>
<dbReference type="EMBL" id="JJPI01000061">
    <property type="protein sequence ID" value="KKG55102.1"/>
    <property type="molecule type" value="Genomic_DNA"/>
</dbReference>
<dbReference type="EMBL" id="JJPT01000031">
    <property type="protein sequence ID" value="KKG94214.1"/>
    <property type="molecule type" value="Genomic_DNA"/>
</dbReference>
<evidence type="ECO:0000313" key="19">
    <source>
        <dbReference type="EMBL" id="KKH60397.1"/>
    </source>
</evidence>
<dbReference type="EMBL" id="JJPJ01000038">
    <property type="protein sequence ID" value="KKG64294.1"/>
    <property type="molecule type" value="Genomic_DNA"/>
</dbReference>
<evidence type="ECO:0000313" key="31">
    <source>
        <dbReference type="Proteomes" id="UP000033835"/>
    </source>
</evidence>
<dbReference type="AlphaFoldDB" id="A0A0F8QMT8"/>
<evidence type="ECO:0000256" key="4">
    <source>
        <dbReference type="ARBA" id="ARBA00023136"/>
    </source>
</evidence>
<sequence>MKIKVESSCISRKRCFLYTILLFILAGVFEIGGGYLVWLWLRENKGALFGLLGGLILAIYGVIPTFQPANFGRVYAAYGGIFIISSLIWGFFVDKKRPDRYEVIGALIALVGVFVMFYTPR</sequence>